<dbReference type="GO" id="GO:0018773">
    <property type="term" value="F:acetylpyruvate hydrolase activity"/>
    <property type="evidence" value="ECO:0007669"/>
    <property type="project" value="TreeGrafter"/>
</dbReference>
<accession>A0A1V5SJ95</accession>
<dbReference type="InterPro" id="IPR011234">
    <property type="entry name" value="Fumarylacetoacetase-like_C"/>
</dbReference>
<keyword evidence="4" id="KW-0456">Lyase</keyword>
<dbReference type="Gene3D" id="3.90.850.10">
    <property type="entry name" value="Fumarylacetoacetase-like, C-terminal domain"/>
    <property type="match status" value="1"/>
</dbReference>
<dbReference type="PANTHER" id="PTHR11820:SF7">
    <property type="entry name" value="ACYLPYRUVASE FAHD1, MITOCHONDRIAL"/>
    <property type="match status" value="1"/>
</dbReference>
<dbReference type="GO" id="GO:0016853">
    <property type="term" value="F:isomerase activity"/>
    <property type="evidence" value="ECO:0007669"/>
    <property type="project" value="UniProtKB-ARBA"/>
</dbReference>
<keyword evidence="2" id="KW-0479">Metal-binding</keyword>
<dbReference type="EMBL" id="MWBQ01000218">
    <property type="protein sequence ID" value="OQA54313.1"/>
    <property type="molecule type" value="Genomic_DNA"/>
</dbReference>
<evidence type="ECO:0000256" key="2">
    <source>
        <dbReference type="ARBA" id="ARBA00022723"/>
    </source>
</evidence>
<dbReference type="FunFam" id="3.90.850.10:FF:000002">
    <property type="entry name" value="2-hydroxyhepta-2,4-diene-1,7-dioate isomerase"/>
    <property type="match status" value="1"/>
</dbReference>
<sequence>MKYLRFQKPDTNQWSWGIIENGTMIEEFSNSYFNSLGKNGLSHQLTQVKLGSPTLPTKIVAVGLNYHDHIQEFGHEVPDHPILFIKPSTAVLEPGGTILLPPQSNQVDFEGELAVVIKQTAYQITVQAAPNYILGYTCFNDVTARDLQRIDGQWTRAKSFDTFAPIGPWITPELNPDSLQIITRVNGTIRQQSNTKHLVFPIYELVSFISHIMTLLPGDIIATGTPSGVGPLKPGDRVDIEIEGIGILTNLVRKA</sequence>
<evidence type="ECO:0000313" key="4">
    <source>
        <dbReference type="EMBL" id="OQA54313.1"/>
    </source>
</evidence>
<gene>
    <name evidence="4" type="ORF">BWY41_02141</name>
</gene>
<proteinExistence type="inferred from homology"/>
<dbReference type="InterPro" id="IPR036663">
    <property type="entry name" value="Fumarylacetoacetase_C_sf"/>
</dbReference>
<reference evidence="4" key="1">
    <citation type="submission" date="2017-02" db="EMBL/GenBank/DDBJ databases">
        <title>Delving into the versatile metabolic prowess of the omnipresent phylum Bacteroidetes.</title>
        <authorList>
            <person name="Nobu M.K."/>
            <person name="Mei R."/>
            <person name="Narihiro T."/>
            <person name="Kuroda K."/>
            <person name="Liu W.-T."/>
        </authorList>
    </citation>
    <scope>NUCLEOTIDE SEQUENCE</scope>
    <source>
        <strain evidence="4">ADurb.Bin276</strain>
    </source>
</reference>
<dbReference type="GO" id="GO:0019752">
    <property type="term" value="P:carboxylic acid metabolic process"/>
    <property type="evidence" value="ECO:0007669"/>
    <property type="project" value="UniProtKB-ARBA"/>
</dbReference>
<protein>
    <submittedName>
        <fullName evidence="4">Ureidoglycolate lyase</fullName>
        <ecNumber evidence="4">4.3.2.3</ecNumber>
    </submittedName>
</protein>
<dbReference type="Proteomes" id="UP000485569">
    <property type="component" value="Unassembled WGS sequence"/>
</dbReference>
<dbReference type="GO" id="GO:0050385">
    <property type="term" value="F:ureidoglycolate lyase activity"/>
    <property type="evidence" value="ECO:0007669"/>
    <property type="project" value="UniProtKB-EC"/>
</dbReference>
<feature type="domain" description="Fumarylacetoacetase-like C-terminal" evidence="3">
    <location>
        <begin position="58"/>
        <end position="252"/>
    </location>
</feature>
<dbReference type="Pfam" id="PF01557">
    <property type="entry name" value="FAA_hydrolase"/>
    <property type="match status" value="1"/>
</dbReference>
<name>A0A1V5SJ95_9BACT</name>
<dbReference type="EC" id="4.3.2.3" evidence="4"/>
<dbReference type="PANTHER" id="PTHR11820">
    <property type="entry name" value="ACYLPYRUVASE"/>
    <property type="match status" value="1"/>
</dbReference>
<dbReference type="GO" id="GO:0046872">
    <property type="term" value="F:metal ion binding"/>
    <property type="evidence" value="ECO:0007669"/>
    <property type="project" value="UniProtKB-KW"/>
</dbReference>
<dbReference type="AlphaFoldDB" id="A0A1V5SJ95"/>
<comment type="similarity">
    <text evidence="1">Belongs to the FAH family.</text>
</comment>
<comment type="caution">
    <text evidence="4">The sequence shown here is derived from an EMBL/GenBank/DDBJ whole genome shotgun (WGS) entry which is preliminary data.</text>
</comment>
<organism evidence="4">
    <name type="scientific">Candidatus Atribacter allofermentans</name>
    <dbReference type="NCBI Taxonomy" id="1852833"/>
    <lineage>
        <taxon>Bacteria</taxon>
        <taxon>Pseudomonadati</taxon>
        <taxon>Atribacterota</taxon>
        <taxon>Atribacteria</taxon>
        <taxon>Atribacterales</taxon>
        <taxon>Atribacteraceae</taxon>
        <taxon>Atribacter</taxon>
    </lineage>
</organism>
<evidence type="ECO:0000256" key="1">
    <source>
        <dbReference type="ARBA" id="ARBA00010211"/>
    </source>
</evidence>
<dbReference type="SUPFAM" id="SSF56529">
    <property type="entry name" value="FAH"/>
    <property type="match status" value="1"/>
</dbReference>
<evidence type="ECO:0000259" key="3">
    <source>
        <dbReference type="Pfam" id="PF01557"/>
    </source>
</evidence>